<evidence type="ECO:0000313" key="10">
    <source>
        <dbReference type="Proteomes" id="UP001265550"/>
    </source>
</evidence>
<gene>
    <name evidence="9" type="ORF">J2X09_004863</name>
</gene>
<dbReference type="SUPFAM" id="SSF47384">
    <property type="entry name" value="Homodimeric domain of signal transducing histidine kinase"/>
    <property type="match status" value="1"/>
</dbReference>
<keyword evidence="7" id="KW-0902">Two-component regulatory system</keyword>
<dbReference type="RefSeq" id="WP_204735517.1">
    <property type="nucleotide sequence ID" value="NZ_JAVDWE010000019.1"/>
</dbReference>
<evidence type="ECO:0000256" key="6">
    <source>
        <dbReference type="ARBA" id="ARBA00022840"/>
    </source>
</evidence>
<evidence type="ECO:0000256" key="4">
    <source>
        <dbReference type="ARBA" id="ARBA00022741"/>
    </source>
</evidence>
<keyword evidence="3" id="KW-0808">Transferase</keyword>
<keyword evidence="4" id="KW-0547">Nucleotide-binding</keyword>
<dbReference type="SUPFAM" id="SSF55874">
    <property type="entry name" value="ATPase domain of HSP90 chaperone/DNA topoisomerase II/histidine kinase"/>
    <property type="match status" value="1"/>
</dbReference>
<dbReference type="EMBL" id="JAVDWE010000019">
    <property type="protein sequence ID" value="MDR7097090.1"/>
    <property type="molecule type" value="Genomic_DNA"/>
</dbReference>
<evidence type="ECO:0000256" key="5">
    <source>
        <dbReference type="ARBA" id="ARBA00022777"/>
    </source>
</evidence>
<evidence type="ECO:0000256" key="7">
    <source>
        <dbReference type="ARBA" id="ARBA00023012"/>
    </source>
</evidence>
<dbReference type="InterPro" id="IPR005467">
    <property type="entry name" value="His_kinase_dom"/>
</dbReference>
<dbReference type="EC" id="2.7.13.3" evidence="2"/>
<evidence type="ECO:0000259" key="8">
    <source>
        <dbReference type="PROSITE" id="PS50109"/>
    </source>
</evidence>
<dbReference type="PRINTS" id="PR00344">
    <property type="entry name" value="BCTRLSENSOR"/>
</dbReference>
<comment type="catalytic activity">
    <reaction evidence="1">
        <text>ATP + protein L-histidine = ADP + protein N-phospho-L-histidine.</text>
        <dbReference type="EC" id="2.7.13.3"/>
    </reaction>
</comment>
<dbReference type="PANTHER" id="PTHR42878:SF7">
    <property type="entry name" value="SENSOR HISTIDINE KINASE GLRK"/>
    <property type="match status" value="1"/>
</dbReference>
<sequence>MPLHGNELIALADQLTDRRDAILQDWRASVTADATLTTGDSLPHTQLNDHIPAVLEGFENQLRAPRVETTHLGDAAAHGLHRWQQGFGLSEVVRELGRLNECVVAELEALAPGHSSAAMAMARAVWAQVYSLAVTASTTQYFKLQQLEATAYARGLEQALETLRRMEHQRALLWQEAAHDLRGNLGVVSNATAGLGARQADPAARETFLRLLGHNVQALHRLLDDVTCLARLQSGQEERNIDTVDVAPLMRDLGDALDDQAQQKGLAFSLEGPEPFVVKTDAVKLRRIVQNLVLNAVRYTRTGSVHVSWADGGAQDLERWQLIVRDTGPGIQQAGAPEIKDALEVATQHAQQVVADTKARQITHIREENGGVPEPDESPGVDAHGEGIGLSIVKRMCEVLDATVQVDSDTSGTTFRILFPRAYD</sequence>
<evidence type="ECO:0000256" key="2">
    <source>
        <dbReference type="ARBA" id="ARBA00012438"/>
    </source>
</evidence>
<evidence type="ECO:0000256" key="3">
    <source>
        <dbReference type="ARBA" id="ARBA00022679"/>
    </source>
</evidence>
<dbReference type="InterPro" id="IPR004358">
    <property type="entry name" value="Sig_transdc_His_kin-like_C"/>
</dbReference>
<dbReference type="InterPro" id="IPR036890">
    <property type="entry name" value="HATPase_C_sf"/>
</dbReference>
<evidence type="ECO:0000313" key="9">
    <source>
        <dbReference type="EMBL" id="MDR7097090.1"/>
    </source>
</evidence>
<reference evidence="9 10" key="1">
    <citation type="submission" date="2023-07" db="EMBL/GenBank/DDBJ databases">
        <title>Sorghum-associated microbial communities from plants grown in Nebraska, USA.</title>
        <authorList>
            <person name="Schachtman D."/>
        </authorList>
    </citation>
    <scope>NUCLEOTIDE SEQUENCE [LARGE SCALE GENOMIC DNA]</scope>
    <source>
        <strain evidence="9 10">BE240</strain>
    </source>
</reference>
<dbReference type="InterPro" id="IPR036097">
    <property type="entry name" value="HisK_dim/P_sf"/>
</dbReference>
<organism evidence="9 10">
    <name type="scientific">Hydrogenophaga laconesensis</name>
    <dbReference type="NCBI Taxonomy" id="1805971"/>
    <lineage>
        <taxon>Bacteria</taxon>
        <taxon>Pseudomonadati</taxon>
        <taxon>Pseudomonadota</taxon>
        <taxon>Betaproteobacteria</taxon>
        <taxon>Burkholderiales</taxon>
        <taxon>Comamonadaceae</taxon>
        <taxon>Hydrogenophaga</taxon>
    </lineage>
</organism>
<protein>
    <recommendedName>
        <fullName evidence="2">histidine kinase</fullName>
        <ecNumber evidence="2">2.7.13.3</ecNumber>
    </recommendedName>
</protein>
<keyword evidence="5 9" id="KW-0418">Kinase</keyword>
<dbReference type="Gene3D" id="3.30.565.10">
    <property type="entry name" value="Histidine kinase-like ATPase, C-terminal domain"/>
    <property type="match status" value="1"/>
</dbReference>
<keyword evidence="6" id="KW-0067">ATP-binding</keyword>
<dbReference type="PANTHER" id="PTHR42878">
    <property type="entry name" value="TWO-COMPONENT HISTIDINE KINASE"/>
    <property type="match status" value="1"/>
</dbReference>
<dbReference type="SMART" id="SM00387">
    <property type="entry name" value="HATPase_c"/>
    <property type="match status" value="1"/>
</dbReference>
<feature type="domain" description="Histidine kinase" evidence="8">
    <location>
        <begin position="176"/>
        <end position="423"/>
    </location>
</feature>
<dbReference type="GO" id="GO:0016301">
    <property type="term" value="F:kinase activity"/>
    <property type="evidence" value="ECO:0007669"/>
    <property type="project" value="UniProtKB-KW"/>
</dbReference>
<dbReference type="Pfam" id="PF02518">
    <property type="entry name" value="HATPase_c"/>
    <property type="match status" value="1"/>
</dbReference>
<proteinExistence type="predicted"/>
<dbReference type="PROSITE" id="PS50109">
    <property type="entry name" value="HIS_KIN"/>
    <property type="match status" value="1"/>
</dbReference>
<comment type="caution">
    <text evidence="9">The sequence shown here is derived from an EMBL/GenBank/DDBJ whole genome shotgun (WGS) entry which is preliminary data.</text>
</comment>
<name>A0ABU1VHY9_9BURK</name>
<keyword evidence="10" id="KW-1185">Reference proteome</keyword>
<dbReference type="Proteomes" id="UP001265550">
    <property type="component" value="Unassembled WGS sequence"/>
</dbReference>
<accession>A0ABU1VHY9</accession>
<evidence type="ECO:0000256" key="1">
    <source>
        <dbReference type="ARBA" id="ARBA00000085"/>
    </source>
</evidence>
<dbReference type="Gene3D" id="1.10.287.130">
    <property type="match status" value="1"/>
</dbReference>
<dbReference type="InterPro" id="IPR050351">
    <property type="entry name" value="BphY/WalK/GraS-like"/>
</dbReference>
<dbReference type="InterPro" id="IPR003594">
    <property type="entry name" value="HATPase_dom"/>
</dbReference>